<evidence type="ECO:0000313" key="2">
    <source>
        <dbReference type="EMBL" id="KAG8043817.1"/>
    </source>
</evidence>
<reference evidence="2" key="2">
    <citation type="submission" date="2021-02" db="EMBL/GenBank/DDBJ databases">
        <authorList>
            <person name="Kimball J.A."/>
            <person name="Haas M.W."/>
            <person name="Macchietto M."/>
            <person name="Kono T."/>
            <person name="Duquette J."/>
            <person name="Shao M."/>
        </authorList>
    </citation>
    <scope>NUCLEOTIDE SEQUENCE</scope>
    <source>
        <tissue evidence="2">Fresh leaf tissue</tissue>
    </source>
</reference>
<gene>
    <name evidence="2" type="ORF">GUJ93_ZPchr0458g22587</name>
</gene>
<proteinExistence type="predicted"/>
<dbReference type="Proteomes" id="UP000729402">
    <property type="component" value="Unassembled WGS sequence"/>
</dbReference>
<evidence type="ECO:0000256" key="1">
    <source>
        <dbReference type="SAM" id="MobiDB-lite"/>
    </source>
</evidence>
<feature type="region of interest" description="Disordered" evidence="1">
    <location>
        <begin position="44"/>
        <end position="68"/>
    </location>
</feature>
<comment type="caution">
    <text evidence="2">The sequence shown here is derived from an EMBL/GenBank/DDBJ whole genome shotgun (WGS) entry which is preliminary data.</text>
</comment>
<accession>A0A8J5UUU4</accession>
<dbReference type="EMBL" id="JAAALK010000953">
    <property type="protein sequence ID" value="KAG8043817.1"/>
    <property type="molecule type" value="Genomic_DNA"/>
</dbReference>
<sequence>MTKRSCHEVGAVETREEQDAAHGLARATTVATREVVVTLLDASCMKPSSHGGGDNHFGEELEEVSSAS</sequence>
<keyword evidence="3" id="KW-1185">Reference proteome</keyword>
<protein>
    <submittedName>
        <fullName evidence="2">Uncharacterized protein</fullName>
    </submittedName>
</protein>
<reference evidence="2" key="1">
    <citation type="journal article" date="2021" name="bioRxiv">
        <title>Whole Genome Assembly and Annotation of Northern Wild Rice, Zizania palustris L., Supports a Whole Genome Duplication in the Zizania Genus.</title>
        <authorList>
            <person name="Haas M."/>
            <person name="Kono T."/>
            <person name="Macchietto M."/>
            <person name="Millas R."/>
            <person name="McGilp L."/>
            <person name="Shao M."/>
            <person name="Duquette J."/>
            <person name="Hirsch C.N."/>
            <person name="Kimball J."/>
        </authorList>
    </citation>
    <scope>NUCLEOTIDE SEQUENCE</scope>
    <source>
        <tissue evidence="2">Fresh leaf tissue</tissue>
    </source>
</reference>
<dbReference type="AlphaFoldDB" id="A0A8J5UUU4"/>
<organism evidence="2 3">
    <name type="scientific">Zizania palustris</name>
    <name type="common">Northern wild rice</name>
    <dbReference type="NCBI Taxonomy" id="103762"/>
    <lineage>
        <taxon>Eukaryota</taxon>
        <taxon>Viridiplantae</taxon>
        <taxon>Streptophyta</taxon>
        <taxon>Embryophyta</taxon>
        <taxon>Tracheophyta</taxon>
        <taxon>Spermatophyta</taxon>
        <taxon>Magnoliopsida</taxon>
        <taxon>Liliopsida</taxon>
        <taxon>Poales</taxon>
        <taxon>Poaceae</taxon>
        <taxon>BOP clade</taxon>
        <taxon>Oryzoideae</taxon>
        <taxon>Oryzeae</taxon>
        <taxon>Zizaniinae</taxon>
        <taxon>Zizania</taxon>
    </lineage>
</organism>
<evidence type="ECO:0000313" key="3">
    <source>
        <dbReference type="Proteomes" id="UP000729402"/>
    </source>
</evidence>
<name>A0A8J5UUU4_ZIZPA</name>